<accession>A0A918NPB1</accession>
<keyword evidence="3" id="KW-1185">Reference proteome</keyword>
<evidence type="ECO:0000256" key="1">
    <source>
        <dbReference type="SAM" id="MobiDB-lite"/>
    </source>
</evidence>
<organism evidence="2 3">
    <name type="scientific">Streptomyces fructofermentans</name>
    <dbReference type="NCBI Taxonomy" id="152141"/>
    <lineage>
        <taxon>Bacteria</taxon>
        <taxon>Bacillati</taxon>
        <taxon>Actinomycetota</taxon>
        <taxon>Actinomycetes</taxon>
        <taxon>Kitasatosporales</taxon>
        <taxon>Streptomycetaceae</taxon>
        <taxon>Streptomyces</taxon>
    </lineage>
</organism>
<dbReference type="InterPro" id="IPR006944">
    <property type="entry name" value="Phage/GTA_portal"/>
</dbReference>
<reference evidence="2" key="2">
    <citation type="submission" date="2020-09" db="EMBL/GenBank/DDBJ databases">
        <authorList>
            <person name="Sun Q."/>
            <person name="Ohkuma M."/>
        </authorList>
    </citation>
    <scope>NUCLEOTIDE SEQUENCE</scope>
    <source>
        <strain evidence="2">JCM 4956</strain>
    </source>
</reference>
<dbReference type="EMBL" id="BMWD01000025">
    <property type="protein sequence ID" value="GGX84307.1"/>
    <property type="molecule type" value="Genomic_DNA"/>
</dbReference>
<dbReference type="RefSeq" id="WP_190038711.1">
    <property type="nucleotide sequence ID" value="NZ_BMWD01000025.1"/>
</dbReference>
<comment type="caution">
    <text evidence="2">The sequence shown here is derived from an EMBL/GenBank/DDBJ whole genome shotgun (WGS) entry which is preliminary data.</text>
</comment>
<protein>
    <submittedName>
        <fullName evidence="2">Uncharacterized protein</fullName>
    </submittedName>
</protein>
<evidence type="ECO:0000313" key="3">
    <source>
        <dbReference type="Proteomes" id="UP000645555"/>
    </source>
</evidence>
<gene>
    <name evidence="2" type="ORF">GCM10010515_59860</name>
</gene>
<dbReference type="AlphaFoldDB" id="A0A918NPB1"/>
<dbReference type="Proteomes" id="UP000645555">
    <property type="component" value="Unassembled WGS sequence"/>
</dbReference>
<sequence>MATPAGRADGWDLGRVVTEGYERVVWVYKAIDTMGKHAARLPLEIGRGLTDDGEFEEVIEDHPLLRLLNGKKANPLESDAQFRKQLSAQTLLSKRGKFCEVTRSNRGTITRLDLLPPDRVLPIPDQRGEYIKHREFTTLYGHIRELDPERVIWVREPHPTDPFSGQTPLEAAGISIELDHLSRLDNVAFITNDSRPGGIVAVDTADQPGLRGRSAREWTPDSLVQDLVRGNPLIRTRSAPYRRSPRPPYPLPLSLLGRLPFAFSLRLPGACTGRPCQSMLSSSDRLAPYESACWITSDNWRLDSAEGSSLCHGQSEYQPWPASVRGGREAAGSKGSAGASGRRTSSTSIPQATTAAMPLPASTGTPNVSRTGHWGARSPSLSIRSG</sequence>
<reference evidence="2" key="1">
    <citation type="journal article" date="2014" name="Int. J. Syst. Evol. Microbiol.">
        <title>Complete genome sequence of Corynebacterium casei LMG S-19264T (=DSM 44701T), isolated from a smear-ripened cheese.</title>
        <authorList>
            <consortium name="US DOE Joint Genome Institute (JGI-PGF)"/>
            <person name="Walter F."/>
            <person name="Albersmeier A."/>
            <person name="Kalinowski J."/>
            <person name="Ruckert C."/>
        </authorList>
    </citation>
    <scope>NUCLEOTIDE SEQUENCE</scope>
    <source>
        <strain evidence="2">JCM 4956</strain>
    </source>
</reference>
<name>A0A918NPB1_9ACTN</name>
<feature type="compositionally biased region" description="Low complexity" evidence="1">
    <location>
        <begin position="330"/>
        <end position="348"/>
    </location>
</feature>
<feature type="region of interest" description="Disordered" evidence="1">
    <location>
        <begin position="312"/>
        <end position="386"/>
    </location>
</feature>
<evidence type="ECO:0000313" key="2">
    <source>
        <dbReference type="EMBL" id="GGX84307.1"/>
    </source>
</evidence>
<dbReference type="Pfam" id="PF04860">
    <property type="entry name" value="Phage_portal"/>
    <property type="match status" value="1"/>
</dbReference>
<proteinExistence type="predicted"/>